<keyword evidence="5 8" id="KW-0547">Nucleotide-binding</keyword>
<keyword evidence="4" id="KW-0808">Transferase</keyword>
<comment type="similarity">
    <text evidence="1">Belongs to the protein kinase superfamily. AGC Ser/Thr protein kinase family.</text>
</comment>
<evidence type="ECO:0000256" key="8">
    <source>
        <dbReference type="PROSITE-ProRule" id="PRU10141"/>
    </source>
</evidence>
<keyword evidence="3" id="KW-0597">Phosphoprotein</keyword>
<reference evidence="13 14" key="1">
    <citation type="submission" date="2021-11" db="EMBL/GenBank/DDBJ databases">
        <authorList>
            <person name="Islam A."/>
            <person name="Islam S."/>
            <person name="Flora M.S."/>
            <person name="Rahman M."/>
            <person name="Ziaur R.M."/>
            <person name="Epstein J.H."/>
            <person name="Hassan M."/>
            <person name="Klassen M."/>
            <person name="Woodard K."/>
            <person name="Webb A."/>
            <person name="Webby R.J."/>
            <person name="El Zowalaty M.E."/>
        </authorList>
    </citation>
    <scope>NUCLEOTIDE SEQUENCE [LARGE SCALE GENOMIC DNA]</scope>
    <source>
        <strain evidence="13">Pbs1</strain>
    </source>
</reference>
<dbReference type="SMART" id="SM00220">
    <property type="entry name" value="S_TKc"/>
    <property type="match status" value="1"/>
</dbReference>
<feature type="domain" description="AGC-kinase C-terminal" evidence="12">
    <location>
        <begin position="709"/>
        <end position="796"/>
    </location>
</feature>
<dbReference type="InterPro" id="IPR036871">
    <property type="entry name" value="PX_dom_sf"/>
</dbReference>
<dbReference type="SUPFAM" id="SSF56112">
    <property type="entry name" value="Protein kinase-like (PK-like)"/>
    <property type="match status" value="1"/>
</dbReference>
<evidence type="ECO:0000259" key="12">
    <source>
        <dbReference type="PROSITE" id="PS51285"/>
    </source>
</evidence>
<organism evidence="13 14">
    <name type="scientific">Peronospora belbahrii</name>
    <dbReference type="NCBI Taxonomy" id="622444"/>
    <lineage>
        <taxon>Eukaryota</taxon>
        <taxon>Sar</taxon>
        <taxon>Stramenopiles</taxon>
        <taxon>Oomycota</taxon>
        <taxon>Peronosporomycetes</taxon>
        <taxon>Peronosporales</taxon>
        <taxon>Peronosporaceae</taxon>
        <taxon>Peronospora</taxon>
    </lineage>
</organism>
<keyword evidence="14" id="KW-1185">Reference proteome</keyword>
<name>A0ABN8D7I8_9STRA</name>
<evidence type="ECO:0000259" key="11">
    <source>
        <dbReference type="PROSITE" id="PS50195"/>
    </source>
</evidence>
<dbReference type="PROSITE" id="PS50011">
    <property type="entry name" value="PROTEIN_KINASE_DOM"/>
    <property type="match status" value="1"/>
</dbReference>
<dbReference type="Pfam" id="PF00787">
    <property type="entry name" value="PX"/>
    <property type="match status" value="1"/>
</dbReference>
<protein>
    <recommendedName>
        <fullName evidence="15">AGC protein kinase</fullName>
    </recommendedName>
</protein>
<dbReference type="Pfam" id="PF00069">
    <property type="entry name" value="Pkinase"/>
    <property type="match status" value="1"/>
</dbReference>
<keyword evidence="2" id="KW-0723">Serine/threonine-protein kinase</keyword>
<dbReference type="EMBL" id="CAKLCB010000375">
    <property type="protein sequence ID" value="CAH0521152.1"/>
    <property type="molecule type" value="Genomic_DNA"/>
</dbReference>
<accession>A0ABN8D7I8</accession>
<evidence type="ECO:0008006" key="15">
    <source>
        <dbReference type="Google" id="ProtNLM"/>
    </source>
</evidence>
<dbReference type="Gene3D" id="3.30.200.20">
    <property type="entry name" value="Phosphorylase Kinase, domain 1"/>
    <property type="match status" value="1"/>
</dbReference>
<evidence type="ECO:0000256" key="6">
    <source>
        <dbReference type="ARBA" id="ARBA00022777"/>
    </source>
</evidence>
<evidence type="ECO:0000256" key="9">
    <source>
        <dbReference type="SAM" id="MobiDB-lite"/>
    </source>
</evidence>
<evidence type="ECO:0000259" key="10">
    <source>
        <dbReference type="PROSITE" id="PS50011"/>
    </source>
</evidence>
<dbReference type="Gene3D" id="3.30.1520.10">
    <property type="entry name" value="Phox-like domain"/>
    <property type="match status" value="1"/>
</dbReference>
<evidence type="ECO:0000313" key="13">
    <source>
        <dbReference type="EMBL" id="CAH0521152.1"/>
    </source>
</evidence>
<dbReference type="SUPFAM" id="SSF64268">
    <property type="entry name" value="PX domain"/>
    <property type="match status" value="1"/>
</dbReference>
<evidence type="ECO:0000256" key="7">
    <source>
        <dbReference type="ARBA" id="ARBA00022840"/>
    </source>
</evidence>
<sequence>MPAGTCVDRISDILCARDVKLSFSTLLSSKDTLGAEISCDNRNDSVDAKDCITGASCGKYIDSRIDSEDNEDGNVIDVTQLSVVELQAQIGQQFVEGMNPYVEELQGDEEFYVEDYHDEGNEMQSGCTDKEKELMEWENPSYLVKDLDTGESYRVEEIDQQFTLVTLDSVAAQYKHKEKQKEGTAGSKSSYLLSLYTADETVDIEIEEDLPEDAELADASNLMRARSSNMVAIYAPSDELPTGPPRKCSFIGCTEMHQRVSGYCADHEMIAREEEDSRAQALYLIPCGARAEFVKIASHGFAYDASNRLYTVYAIEMRCVQSGATWVIYRRYQQFKELNDRLRPLGVRVPLLPPKKLLGSFEPDFVAKRQNELSDWLSCLLNYDRVDRSAKNPHLVEEVRKFLTSKADQPPLLLDRLPLKRSRFFGASLADDRDNEVGRVAVSKQNVTLQDFKMIQVIGRGSFGKVVLVGHKSTKQLFAMKILSKENIVKRKQVEHTRTERRVLGCTRHPFIVGLHYAFQTAQRLYFVLDYCPGGELFYHLSRMKKLPEHMACFYAAEITLALEHLHGLGVVYRDLKPENILLTKDGHIKLADFGLAKEGIRDGVNGTNSLCGTPEYLPPEILDRLGHGTAVDWWNLGMVLYEMLTGLPPWYTNDRKKLFERLRSARLHFPPYVSRRAEALIRQLLNRNPAERLGSKGAYDVKNHLFFESIDWAKLLKKRVLPPFRPCHSAMNDGETPINFEAEFTRLPLPSSENVAASPHSGRSSLGALGMRSRRDSDTFKDFTYENPGYLESVAKEDV</sequence>
<feature type="domain" description="Protein kinase" evidence="10">
    <location>
        <begin position="452"/>
        <end position="708"/>
    </location>
</feature>
<evidence type="ECO:0000256" key="5">
    <source>
        <dbReference type="ARBA" id="ARBA00022741"/>
    </source>
</evidence>
<dbReference type="InterPro" id="IPR000961">
    <property type="entry name" value="AGC-kinase_C"/>
</dbReference>
<dbReference type="CDD" id="cd06093">
    <property type="entry name" value="PX_domain"/>
    <property type="match status" value="1"/>
</dbReference>
<dbReference type="InterPro" id="IPR001683">
    <property type="entry name" value="PX_dom"/>
</dbReference>
<proteinExistence type="inferred from homology"/>
<evidence type="ECO:0000256" key="1">
    <source>
        <dbReference type="ARBA" id="ARBA00009903"/>
    </source>
</evidence>
<dbReference type="PROSITE" id="PS50195">
    <property type="entry name" value="PX"/>
    <property type="match status" value="1"/>
</dbReference>
<dbReference type="Gene3D" id="1.10.510.10">
    <property type="entry name" value="Transferase(Phosphotransferase) domain 1"/>
    <property type="match status" value="1"/>
</dbReference>
<dbReference type="SMART" id="SM00312">
    <property type="entry name" value="PX"/>
    <property type="match status" value="1"/>
</dbReference>
<dbReference type="InterPro" id="IPR000719">
    <property type="entry name" value="Prot_kinase_dom"/>
</dbReference>
<dbReference type="InterPro" id="IPR045270">
    <property type="entry name" value="STKc_AGC"/>
</dbReference>
<dbReference type="PROSITE" id="PS51285">
    <property type="entry name" value="AGC_KINASE_CTER"/>
    <property type="match status" value="1"/>
</dbReference>
<feature type="domain" description="PX" evidence="11">
    <location>
        <begin position="291"/>
        <end position="410"/>
    </location>
</feature>
<dbReference type="PANTHER" id="PTHR24351">
    <property type="entry name" value="RIBOSOMAL PROTEIN S6 KINASE"/>
    <property type="match status" value="1"/>
</dbReference>
<evidence type="ECO:0000256" key="4">
    <source>
        <dbReference type="ARBA" id="ARBA00022679"/>
    </source>
</evidence>
<dbReference type="PROSITE" id="PS00107">
    <property type="entry name" value="PROTEIN_KINASE_ATP"/>
    <property type="match status" value="1"/>
</dbReference>
<keyword evidence="6" id="KW-0418">Kinase</keyword>
<evidence type="ECO:0000256" key="2">
    <source>
        <dbReference type="ARBA" id="ARBA00022527"/>
    </source>
</evidence>
<dbReference type="InterPro" id="IPR008271">
    <property type="entry name" value="Ser/Thr_kinase_AS"/>
</dbReference>
<dbReference type="InterPro" id="IPR017441">
    <property type="entry name" value="Protein_kinase_ATP_BS"/>
</dbReference>
<dbReference type="Proteomes" id="UP001158986">
    <property type="component" value="Unassembled WGS sequence"/>
</dbReference>
<dbReference type="CDD" id="cd05123">
    <property type="entry name" value="STKc_AGC"/>
    <property type="match status" value="1"/>
</dbReference>
<gene>
    <name evidence="13" type="ORF">PBS001_LOCUS7612</name>
</gene>
<evidence type="ECO:0000313" key="14">
    <source>
        <dbReference type="Proteomes" id="UP001158986"/>
    </source>
</evidence>
<evidence type="ECO:0000256" key="3">
    <source>
        <dbReference type="ARBA" id="ARBA00022553"/>
    </source>
</evidence>
<feature type="region of interest" description="Disordered" evidence="9">
    <location>
        <begin position="752"/>
        <end position="772"/>
    </location>
</feature>
<dbReference type="InterPro" id="IPR011009">
    <property type="entry name" value="Kinase-like_dom_sf"/>
</dbReference>
<comment type="caution">
    <text evidence="13">The sequence shown here is derived from an EMBL/GenBank/DDBJ whole genome shotgun (WGS) entry which is preliminary data.</text>
</comment>
<dbReference type="PROSITE" id="PS00108">
    <property type="entry name" value="PROTEIN_KINASE_ST"/>
    <property type="match status" value="1"/>
</dbReference>
<keyword evidence="7 8" id="KW-0067">ATP-binding</keyword>
<feature type="binding site" evidence="8">
    <location>
        <position position="481"/>
    </location>
    <ligand>
        <name>ATP</name>
        <dbReference type="ChEBI" id="CHEBI:30616"/>
    </ligand>
</feature>